<dbReference type="SUPFAM" id="SSF101852">
    <property type="entry name" value="Bacterial fluorinating enzyme, C-terminal domain"/>
    <property type="match status" value="1"/>
</dbReference>
<dbReference type="AlphaFoldDB" id="A0A1E7WYA9"/>
<keyword evidence="6" id="KW-0808">Transferase</keyword>
<keyword evidence="7" id="KW-1185">Reference proteome</keyword>
<feature type="signal peptide" evidence="3">
    <location>
        <begin position="1"/>
        <end position="24"/>
    </location>
</feature>
<evidence type="ECO:0000259" key="5">
    <source>
        <dbReference type="Pfam" id="PF20257"/>
    </source>
</evidence>
<comment type="similarity">
    <text evidence="2">Belongs to the SAM hydrolase / SAM-dependent halogenase family.</text>
</comment>
<comment type="caution">
    <text evidence="6">The sequence shown here is derived from an EMBL/GenBank/DDBJ whole genome shotgun (WGS) entry which is preliminary data.</text>
</comment>
<dbReference type="GO" id="GO:0016740">
    <property type="term" value="F:transferase activity"/>
    <property type="evidence" value="ECO:0007669"/>
    <property type="project" value="UniProtKB-KW"/>
</dbReference>
<dbReference type="InterPro" id="IPR023227">
    <property type="entry name" value="SAM_OH_AdoTrfase_C_sf"/>
</dbReference>
<dbReference type="SUPFAM" id="SSF102522">
    <property type="entry name" value="Bacterial fluorinating enzyme, N-terminal domain"/>
    <property type="match status" value="1"/>
</dbReference>
<evidence type="ECO:0000256" key="2">
    <source>
        <dbReference type="ARBA" id="ARBA00024035"/>
    </source>
</evidence>
<dbReference type="PANTHER" id="PTHR35092">
    <property type="entry name" value="CHLORINASE MJ1651"/>
    <property type="match status" value="1"/>
</dbReference>
<dbReference type="EC" id="2.5.1.94" evidence="6"/>
<dbReference type="PATRIC" id="fig|762836.4.peg.1705"/>
<feature type="chain" id="PRO_5009207933" evidence="3">
    <location>
        <begin position="25"/>
        <end position="314"/>
    </location>
</feature>
<accession>A0A1E7WYA9</accession>
<evidence type="ECO:0000313" key="6">
    <source>
        <dbReference type="EMBL" id="OFA04749.1"/>
    </source>
</evidence>
<dbReference type="PIRSF" id="PIRSF006779">
    <property type="entry name" value="UCP006779"/>
    <property type="match status" value="1"/>
</dbReference>
<reference evidence="7" key="1">
    <citation type="journal article" date="2016" name="Front. Microbiol.">
        <title>Molecular Keys to the Janthinobacterium and Duganella spp. Interaction with the Plant Pathogen Fusarium graminearum.</title>
        <authorList>
            <person name="Haack F.S."/>
            <person name="Poehlein A."/>
            <person name="Kroger C."/>
            <person name="Voigt C.A."/>
            <person name="Piepenbring M."/>
            <person name="Bode H.B."/>
            <person name="Daniel R."/>
            <person name="Schafer W."/>
            <person name="Streit W.R."/>
        </authorList>
    </citation>
    <scope>NUCLEOTIDE SEQUENCE [LARGE SCALE GENOMIC DNA]</scope>
    <source>
        <strain evidence="7">T54</strain>
    </source>
</reference>
<name>A0A1E7WYA9_9BURK</name>
<dbReference type="InterPro" id="IPR046470">
    <property type="entry name" value="SAM_HAT_C"/>
</dbReference>
<keyword evidence="1" id="KW-0949">S-adenosyl-L-methionine</keyword>
<dbReference type="RefSeq" id="WP_071651604.1">
    <property type="nucleotide sequence ID" value="NZ_LROM01000068.1"/>
</dbReference>
<dbReference type="InterPro" id="IPR023228">
    <property type="entry name" value="SAM_OH_AdoTrfase_N_sf"/>
</dbReference>
<feature type="domain" description="S-adenosyl-l-methionine hydroxide adenosyltransferase C-terminal" evidence="5">
    <location>
        <begin position="213"/>
        <end position="305"/>
    </location>
</feature>
<evidence type="ECO:0000313" key="7">
    <source>
        <dbReference type="Proteomes" id="UP000175989"/>
    </source>
</evidence>
<gene>
    <name evidence="6" type="primary">salL</name>
    <name evidence="6" type="ORF">DUPY_16350</name>
</gene>
<dbReference type="InterPro" id="IPR046469">
    <property type="entry name" value="SAM_HAT_N"/>
</dbReference>
<sequence length="314" mass="33924">MKPSKLLISLCLAAALAGPALSHAADAPAARHALVLMTDFGTSDGAVSAMRGVAFGVDPNLSVSDLTHNIPDYDIWLGAYRLYQTANYWPAGSVFVNVIDPGVGTQRKSVVLKTREGRYFVGPDNGLFTLIAERDGVAELREIDEKLNRLAGSAESYTFHGRDVYAYVGARLASGAITFEQVGPVLPSESVVKIPYQKAVLVKSNTGDAIKGIIPVLDVKYGNVWTNIPKSLFEQLNIGLHDKVQVRILHKGKLINKVVAPFEHTFGGVEKGKPLVYLNSLLDVAVAISQGNYAAKHKIDSGVDWEVEITKVEK</sequence>
<protein>
    <submittedName>
        <fullName evidence="6">Adenosyl-chloride synthase</fullName>
        <ecNumber evidence="6">2.5.1.94</ecNumber>
    </submittedName>
</protein>
<dbReference type="Gene3D" id="3.40.50.10790">
    <property type="entry name" value="S-adenosyl-l-methionine hydroxide adenosyltransferase, N-terminal"/>
    <property type="match status" value="1"/>
</dbReference>
<dbReference type="Proteomes" id="UP000175989">
    <property type="component" value="Unassembled WGS sequence"/>
</dbReference>
<evidence type="ECO:0000256" key="3">
    <source>
        <dbReference type="SAM" id="SignalP"/>
    </source>
</evidence>
<dbReference type="Pfam" id="PF20257">
    <property type="entry name" value="SAM_HAT_C"/>
    <property type="match status" value="1"/>
</dbReference>
<dbReference type="Gene3D" id="2.40.30.90">
    <property type="entry name" value="Bacterial fluorinating enzyme like"/>
    <property type="match status" value="1"/>
</dbReference>
<organism evidence="6 7">
    <name type="scientific">Duganella phyllosphaerae</name>
    <dbReference type="NCBI Taxonomy" id="762836"/>
    <lineage>
        <taxon>Bacteria</taxon>
        <taxon>Pseudomonadati</taxon>
        <taxon>Pseudomonadota</taxon>
        <taxon>Betaproteobacteria</taxon>
        <taxon>Burkholderiales</taxon>
        <taxon>Oxalobacteraceae</taxon>
        <taxon>Telluria group</taxon>
        <taxon>Duganella</taxon>
    </lineage>
</organism>
<keyword evidence="3" id="KW-0732">Signal</keyword>
<evidence type="ECO:0000259" key="4">
    <source>
        <dbReference type="Pfam" id="PF01887"/>
    </source>
</evidence>
<dbReference type="OrthoDB" id="9792195at2"/>
<dbReference type="Pfam" id="PF01887">
    <property type="entry name" value="SAM_HAT_N"/>
    <property type="match status" value="1"/>
</dbReference>
<dbReference type="PANTHER" id="PTHR35092:SF1">
    <property type="entry name" value="CHLORINASE MJ1651"/>
    <property type="match status" value="1"/>
</dbReference>
<proteinExistence type="inferred from homology"/>
<dbReference type="InterPro" id="IPR002747">
    <property type="entry name" value="SAM_OH_AdoTrfase"/>
</dbReference>
<feature type="domain" description="S-adenosyl-l-methionine hydroxide adenosyltransferase N-terminal" evidence="4">
    <location>
        <begin position="34"/>
        <end position="183"/>
    </location>
</feature>
<dbReference type="EMBL" id="LROM01000068">
    <property type="protein sequence ID" value="OFA04749.1"/>
    <property type="molecule type" value="Genomic_DNA"/>
</dbReference>
<evidence type="ECO:0000256" key="1">
    <source>
        <dbReference type="ARBA" id="ARBA00022691"/>
    </source>
</evidence>